<keyword evidence="9" id="KW-1185">Reference proteome</keyword>
<sequence>MDLRGIPSVKSQKVSPGIITALTSAVLEWLLLSMLFINASFSYLITKFARYCELQIPCLLCSRLDHVLGNEEVGFYWDLICGNHKFEISSLVLCRAHCKLVDVHGICESCLFSFAAINKSNAETYRLLVAKLGDDVGLDQDPLLGDHILGSSDIRTCSCCNEQWTSRGYAPKLLQAKSNGFETAELDAALSVTVAHNRDDLKKTKDESSVSLRASPVKKNSIDPLPHIEYTKVKVTSDTESEAPFSDDDSASALIRESEEPQEDGTVHCVQMEAQINTLTDGLTSEKLIHLDSVPEPSLLESEVQLKVTNTHGGVASASAVGHGLEELNWQSSEDKANVCVASQLISFSEAAPLNSGTGTFVEASAETLDAARTGQVGKKLASGRGEISKAGSELMTIDICSELNPATSDSGTQMSNFMDLGDAYKLAVGNRGRQLSGKLLEQRSLKDSARLSEDLKLLLSQISAARGIDLTLNDISPRVSGNGEEWKSSDTSSSIGMQILQRRISLERNESGLSLDGSTVSEIEGESVVDRLKRQVEHDRKLMGTLYKELEEERNASAVAANQAMAMITRLQEEKAELHMEALQYLRMMDEQAEYDGEALQKANDLLAEKEKVIQDLEAAIDLHKKFGGVSNLENMVEPTCDLKSEEMRAGNANAHCAKNIVGATKLFGDENINATKNSFFGVEDERSYILQCLKKLEKKLDLFSKNGVHLDMYSGEDEHYCGQNSQENGATEENDLKKDTTTNGPIPHAQGGGLSSCEDPKCMGQESSEIICDGQNLSGACADTAFEFSDLVERLETLEVDCSFLEHSISSLRNGEEGLKFIQEIACHLRELRMDGIRRKDHRFA</sequence>
<evidence type="ECO:0000256" key="6">
    <source>
        <dbReference type="SAM" id="MobiDB-lite"/>
    </source>
</evidence>
<dbReference type="InterPro" id="IPR039306">
    <property type="entry name" value="MYOB"/>
</dbReference>
<comment type="caution">
    <text evidence="8">The sequence shown here is derived from an EMBL/GenBank/DDBJ whole genome shotgun (WGS) entry which is preliminary data.</text>
</comment>
<dbReference type="PANTHER" id="PTHR31448">
    <property type="entry name" value="MYOSIN-BINDING PROTEIN 2"/>
    <property type="match status" value="1"/>
</dbReference>
<dbReference type="PANTHER" id="PTHR31448:SF32">
    <property type="entry name" value="MYOSIN-BINDING PROTEIN 1"/>
    <property type="match status" value="1"/>
</dbReference>
<keyword evidence="5" id="KW-0175">Coiled coil</keyword>
<dbReference type="GO" id="GO:0016020">
    <property type="term" value="C:membrane"/>
    <property type="evidence" value="ECO:0007669"/>
    <property type="project" value="UniProtKB-SubCell"/>
</dbReference>
<feature type="domain" description="GTD-binding" evidence="7">
    <location>
        <begin position="528"/>
        <end position="626"/>
    </location>
</feature>
<dbReference type="AlphaFoldDB" id="A0ABC8RHN8"/>
<feature type="coiled-coil region" evidence="5">
    <location>
        <begin position="562"/>
        <end position="621"/>
    </location>
</feature>
<reference evidence="8 9" key="1">
    <citation type="submission" date="2024-02" db="EMBL/GenBank/DDBJ databases">
        <authorList>
            <person name="Vignale AGUSTIN F."/>
            <person name="Sosa J E."/>
            <person name="Modenutti C."/>
        </authorList>
    </citation>
    <scope>NUCLEOTIDE SEQUENCE [LARGE SCALE GENOMIC DNA]</scope>
</reference>
<protein>
    <recommendedName>
        <fullName evidence="7">GTD-binding domain-containing protein</fullName>
    </recommendedName>
</protein>
<keyword evidence="3" id="KW-1133">Transmembrane helix</keyword>
<accession>A0ABC8RHN8</accession>
<dbReference type="InterPro" id="IPR007656">
    <property type="entry name" value="GTD-bd"/>
</dbReference>
<evidence type="ECO:0000259" key="7">
    <source>
        <dbReference type="PROSITE" id="PS51775"/>
    </source>
</evidence>
<evidence type="ECO:0000313" key="9">
    <source>
        <dbReference type="Proteomes" id="UP001642360"/>
    </source>
</evidence>
<proteinExistence type="predicted"/>
<feature type="region of interest" description="Disordered" evidence="6">
    <location>
        <begin position="721"/>
        <end position="757"/>
    </location>
</feature>
<dbReference type="PROSITE" id="PS51775">
    <property type="entry name" value="GTD_BINDING"/>
    <property type="match status" value="1"/>
</dbReference>
<dbReference type="GO" id="GO:0080115">
    <property type="term" value="F:myosin XI tail binding"/>
    <property type="evidence" value="ECO:0007669"/>
    <property type="project" value="UniProtKB-ARBA"/>
</dbReference>
<feature type="compositionally biased region" description="Polar residues" evidence="6">
    <location>
        <begin position="724"/>
        <end position="733"/>
    </location>
</feature>
<evidence type="ECO:0000256" key="3">
    <source>
        <dbReference type="ARBA" id="ARBA00022989"/>
    </source>
</evidence>
<dbReference type="Proteomes" id="UP001642360">
    <property type="component" value="Unassembled WGS sequence"/>
</dbReference>
<organism evidence="8 9">
    <name type="scientific">Ilex paraguariensis</name>
    <name type="common">yerba mate</name>
    <dbReference type="NCBI Taxonomy" id="185542"/>
    <lineage>
        <taxon>Eukaryota</taxon>
        <taxon>Viridiplantae</taxon>
        <taxon>Streptophyta</taxon>
        <taxon>Embryophyta</taxon>
        <taxon>Tracheophyta</taxon>
        <taxon>Spermatophyta</taxon>
        <taxon>Magnoliopsida</taxon>
        <taxon>eudicotyledons</taxon>
        <taxon>Gunneridae</taxon>
        <taxon>Pentapetalae</taxon>
        <taxon>asterids</taxon>
        <taxon>campanulids</taxon>
        <taxon>Aquifoliales</taxon>
        <taxon>Aquifoliaceae</taxon>
        <taxon>Ilex</taxon>
    </lineage>
</organism>
<gene>
    <name evidence="8" type="ORF">ILEXP_LOCUS10752</name>
</gene>
<keyword evidence="2" id="KW-0812">Transmembrane</keyword>
<evidence type="ECO:0000256" key="4">
    <source>
        <dbReference type="ARBA" id="ARBA00023136"/>
    </source>
</evidence>
<evidence type="ECO:0000256" key="2">
    <source>
        <dbReference type="ARBA" id="ARBA00022692"/>
    </source>
</evidence>
<evidence type="ECO:0000313" key="8">
    <source>
        <dbReference type="EMBL" id="CAK9143055.1"/>
    </source>
</evidence>
<comment type="subcellular location">
    <subcellularLocation>
        <location evidence="1">Membrane</location>
        <topology evidence="1">Single-pass membrane protein</topology>
    </subcellularLocation>
</comment>
<evidence type="ECO:0000256" key="1">
    <source>
        <dbReference type="ARBA" id="ARBA00004167"/>
    </source>
</evidence>
<dbReference type="EMBL" id="CAUOFW020001280">
    <property type="protein sequence ID" value="CAK9143055.1"/>
    <property type="molecule type" value="Genomic_DNA"/>
</dbReference>
<dbReference type="Pfam" id="PF04576">
    <property type="entry name" value="Zein-binding"/>
    <property type="match status" value="1"/>
</dbReference>
<name>A0ABC8RHN8_9AQUA</name>
<keyword evidence="4" id="KW-0472">Membrane</keyword>
<evidence type="ECO:0000256" key="5">
    <source>
        <dbReference type="SAM" id="Coils"/>
    </source>
</evidence>